<dbReference type="InterPro" id="IPR007112">
    <property type="entry name" value="Expansin/allergen_DPBB_dom"/>
</dbReference>
<proteinExistence type="inferred from homology"/>
<reference evidence="4 5" key="1">
    <citation type="submission" date="2024-01" db="EMBL/GenBank/DDBJ databases">
        <title>The genomes of 5 underutilized Papilionoideae crops provide insights into root nodulation and disease resistanc.</title>
        <authorList>
            <person name="Jiang F."/>
        </authorList>
    </citation>
    <scope>NUCLEOTIDE SEQUENCE [LARGE SCALE GENOMIC DNA]</scope>
    <source>
        <strain evidence="4">LVBAO_FW01</strain>
        <tissue evidence="4">Leaves</tissue>
    </source>
</reference>
<feature type="domain" description="Expansin-like CBD" evidence="3">
    <location>
        <begin position="228"/>
        <end position="310"/>
    </location>
</feature>
<dbReference type="InterPro" id="IPR036908">
    <property type="entry name" value="RlpA-like_sf"/>
</dbReference>
<dbReference type="PROSITE" id="PS50842">
    <property type="entry name" value="EXPANSIN_EG45"/>
    <property type="match status" value="1"/>
</dbReference>
<dbReference type="Gene3D" id="2.60.40.760">
    <property type="entry name" value="Expansin, cellulose-binding-like domain"/>
    <property type="match status" value="1"/>
</dbReference>
<gene>
    <name evidence="4" type="ORF">VNO77_25029</name>
</gene>
<dbReference type="SUPFAM" id="SSF49590">
    <property type="entry name" value="PHL pollen allergen"/>
    <property type="match status" value="1"/>
</dbReference>
<dbReference type="GO" id="GO:0005576">
    <property type="term" value="C:extracellular region"/>
    <property type="evidence" value="ECO:0007669"/>
    <property type="project" value="InterPro"/>
</dbReference>
<dbReference type="CDD" id="cd22277">
    <property type="entry name" value="DPBB_EXLB_N"/>
    <property type="match status" value="1"/>
</dbReference>
<dbReference type="EMBL" id="JAYMYQ010000005">
    <property type="protein sequence ID" value="KAK7330825.1"/>
    <property type="molecule type" value="Genomic_DNA"/>
</dbReference>
<evidence type="ECO:0000313" key="5">
    <source>
        <dbReference type="Proteomes" id="UP001367508"/>
    </source>
</evidence>
<dbReference type="InterPro" id="IPR007117">
    <property type="entry name" value="Expansin_CBD"/>
</dbReference>
<evidence type="ECO:0000259" key="3">
    <source>
        <dbReference type="PROSITE" id="PS50843"/>
    </source>
</evidence>
<feature type="domain" description="Expansin-like EG45" evidence="2">
    <location>
        <begin position="110"/>
        <end position="214"/>
    </location>
</feature>
<evidence type="ECO:0000256" key="1">
    <source>
        <dbReference type="RuleBase" id="RU003460"/>
    </source>
</evidence>
<dbReference type="GO" id="GO:0009653">
    <property type="term" value="P:anatomical structure morphogenesis"/>
    <property type="evidence" value="ECO:0007669"/>
    <property type="project" value="UniProtKB-ARBA"/>
</dbReference>
<evidence type="ECO:0000259" key="2">
    <source>
        <dbReference type="PROSITE" id="PS50842"/>
    </source>
</evidence>
<dbReference type="Proteomes" id="UP001367508">
    <property type="component" value="Unassembled WGS sequence"/>
</dbReference>
<dbReference type="Pfam" id="PF03330">
    <property type="entry name" value="DPBB_1"/>
    <property type="match status" value="1"/>
</dbReference>
<dbReference type="Pfam" id="PF01357">
    <property type="entry name" value="Expansin_C"/>
    <property type="match status" value="1"/>
</dbReference>
<evidence type="ECO:0008006" key="6">
    <source>
        <dbReference type="Google" id="ProtNLM"/>
    </source>
</evidence>
<dbReference type="InterPro" id="IPR036749">
    <property type="entry name" value="Expansin_CBD_sf"/>
</dbReference>
<dbReference type="PANTHER" id="PTHR31692:SF10">
    <property type="entry name" value="EXPANSIN-B1-LIKE PROTEIN"/>
    <property type="match status" value="1"/>
</dbReference>
<protein>
    <recommendedName>
        <fullName evidence="6">Expansin-like B1</fullName>
    </recommendedName>
</protein>
<dbReference type="PANTHER" id="PTHR31692">
    <property type="entry name" value="EXPANSIN-B3"/>
    <property type="match status" value="1"/>
</dbReference>
<dbReference type="AlphaFoldDB" id="A0AAN9L7E0"/>
<dbReference type="PRINTS" id="PR01225">
    <property type="entry name" value="EXPANSNFAMLY"/>
</dbReference>
<dbReference type="Gene3D" id="2.40.40.10">
    <property type="entry name" value="RlpA-like domain"/>
    <property type="match status" value="1"/>
</dbReference>
<dbReference type="SUPFAM" id="SSF50685">
    <property type="entry name" value="Barwin-like endoglucanases"/>
    <property type="match status" value="1"/>
</dbReference>
<dbReference type="InterPro" id="IPR009009">
    <property type="entry name" value="RlpA-like_DPBB"/>
</dbReference>
<comment type="caution">
    <text evidence="4">The sequence shown here is derived from an EMBL/GenBank/DDBJ whole genome shotgun (WGS) entry which is preliminary data.</text>
</comment>
<dbReference type="InterPro" id="IPR007118">
    <property type="entry name" value="Expan_Lol_pI"/>
</dbReference>
<sequence>MFLFAIRCTHDCSLIHSNAKCDRFLIGFGDGPNFKQGLTTAMDYGNAKKAHYCLEHLFRICHLNMELSFKHQLSLVCVILLLPALCSSQDSFTDSRATYYGSPDCYGNPRGACGFGEYGRTVNDGSVAGVSRLWRNGSGCGACYQVRCKIQQYCDENGAYVVVTDYGEGDRTDFVMSPRGYSRLGRNADASAELFKYGVVDVEYRRVPCRYSGYNILYKVHEHSKNPDYFAVVILFVDGTYDVNAVQMWQEDCQEWKPMRRAFGAVFDYSNPPNGEIYLRFQVSGSGGLYWVQSKNAIPSDWRAGVAYDTQLQLN</sequence>
<dbReference type="PROSITE" id="PS50843">
    <property type="entry name" value="EXPANSIN_CBD"/>
    <property type="match status" value="1"/>
</dbReference>
<organism evidence="4 5">
    <name type="scientific">Canavalia gladiata</name>
    <name type="common">Sword bean</name>
    <name type="synonym">Dolichos gladiatus</name>
    <dbReference type="NCBI Taxonomy" id="3824"/>
    <lineage>
        <taxon>Eukaryota</taxon>
        <taxon>Viridiplantae</taxon>
        <taxon>Streptophyta</taxon>
        <taxon>Embryophyta</taxon>
        <taxon>Tracheophyta</taxon>
        <taxon>Spermatophyta</taxon>
        <taxon>Magnoliopsida</taxon>
        <taxon>eudicotyledons</taxon>
        <taxon>Gunneridae</taxon>
        <taxon>Pentapetalae</taxon>
        <taxon>rosids</taxon>
        <taxon>fabids</taxon>
        <taxon>Fabales</taxon>
        <taxon>Fabaceae</taxon>
        <taxon>Papilionoideae</taxon>
        <taxon>50 kb inversion clade</taxon>
        <taxon>NPAAA clade</taxon>
        <taxon>indigoferoid/millettioid clade</taxon>
        <taxon>Phaseoleae</taxon>
        <taxon>Canavalia</taxon>
    </lineage>
</organism>
<keyword evidence="5" id="KW-1185">Reference proteome</keyword>
<name>A0AAN9L7E0_CANGL</name>
<evidence type="ECO:0000313" key="4">
    <source>
        <dbReference type="EMBL" id="KAK7330825.1"/>
    </source>
</evidence>
<accession>A0AAN9L7E0</accession>
<comment type="similarity">
    <text evidence="1">Belongs to the expansin family.</text>
</comment>